<protein>
    <submittedName>
        <fullName evidence="2">Uncharacterized protein</fullName>
    </submittedName>
</protein>
<comment type="caution">
    <text evidence="2">The sequence shown here is derived from an EMBL/GenBank/DDBJ whole genome shotgun (WGS) entry which is preliminary data.</text>
</comment>
<feature type="chain" id="PRO_5042203704" evidence="1">
    <location>
        <begin position="30"/>
        <end position="116"/>
    </location>
</feature>
<name>A0AAD4QSR0_9BILA</name>
<organism evidence="2 3">
    <name type="scientific">Ditylenchus destructor</name>
    <dbReference type="NCBI Taxonomy" id="166010"/>
    <lineage>
        <taxon>Eukaryota</taxon>
        <taxon>Metazoa</taxon>
        <taxon>Ecdysozoa</taxon>
        <taxon>Nematoda</taxon>
        <taxon>Chromadorea</taxon>
        <taxon>Rhabditida</taxon>
        <taxon>Tylenchina</taxon>
        <taxon>Tylenchomorpha</taxon>
        <taxon>Sphaerularioidea</taxon>
        <taxon>Anguinidae</taxon>
        <taxon>Anguininae</taxon>
        <taxon>Ditylenchus</taxon>
    </lineage>
</organism>
<accession>A0AAD4QSR0</accession>
<keyword evidence="1" id="KW-0732">Signal</keyword>
<proteinExistence type="predicted"/>
<evidence type="ECO:0000313" key="2">
    <source>
        <dbReference type="EMBL" id="KAI1697182.1"/>
    </source>
</evidence>
<feature type="signal peptide" evidence="1">
    <location>
        <begin position="1"/>
        <end position="29"/>
    </location>
</feature>
<keyword evidence="3" id="KW-1185">Reference proteome</keyword>
<evidence type="ECO:0000313" key="3">
    <source>
        <dbReference type="Proteomes" id="UP001201812"/>
    </source>
</evidence>
<sequence length="116" mass="12632">MSPSSQFFSAGNLLCILATVIVLASLAQCQMTFSDGWGKRSVGLSDLHRHAAEEFNGGVVPDLETEKAMANAALDVCHNAYSQSLVHLHQQIMAMYDSYQKCQDKAVLGVRGSRRT</sequence>
<dbReference type="Proteomes" id="UP001201812">
    <property type="component" value="Unassembled WGS sequence"/>
</dbReference>
<gene>
    <name evidence="2" type="ORF">DdX_18643</name>
</gene>
<evidence type="ECO:0000256" key="1">
    <source>
        <dbReference type="SAM" id="SignalP"/>
    </source>
</evidence>
<reference evidence="2" key="1">
    <citation type="submission" date="2022-01" db="EMBL/GenBank/DDBJ databases">
        <title>Genome Sequence Resource for Two Populations of Ditylenchus destructor, the Migratory Endoparasitic Phytonematode.</title>
        <authorList>
            <person name="Zhang H."/>
            <person name="Lin R."/>
            <person name="Xie B."/>
        </authorList>
    </citation>
    <scope>NUCLEOTIDE SEQUENCE</scope>
    <source>
        <strain evidence="2">BazhouSP</strain>
    </source>
</reference>
<dbReference type="AlphaFoldDB" id="A0AAD4QSR0"/>
<dbReference type="EMBL" id="JAKKPZ010000282">
    <property type="protein sequence ID" value="KAI1697182.1"/>
    <property type="molecule type" value="Genomic_DNA"/>
</dbReference>